<dbReference type="NCBIfam" id="TIGR00556">
    <property type="entry name" value="pantethn_trn"/>
    <property type="match status" value="1"/>
</dbReference>
<feature type="domain" description="4'-phosphopantetheinyl transferase" evidence="9">
    <location>
        <begin position="4"/>
        <end position="113"/>
    </location>
</feature>
<sequence>MIKGIGIDIIEIDRINALLLRQPRTVDKLLSEREKELYLLKKNQRSKCEFLSGRFAAKEAFSKAIGSGIGKVSFKDIEVLSTGTGQPEIHYSHDQTYVTHVSISHSESYAVAQVVLEQS</sequence>
<evidence type="ECO:0000256" key="4">
    <source>
        <dbReference type="ARBA" id="ARBA00022832"/>
    </source>
</evidence>
<evidence type="ECO:0000256" key="5">
    <source>
        <dbReference type="ARBA" id="ARBA00022842"/>
    </source>
</evidence>
<dbReference type="STRING" id="1612202.SAMN05421734_10527"/>
<accession>A0A1G6JF85</accession>
<organism evidence="10 11">
    <name type="scientific">Pelagirhabdus alkalitolerans</name>
    <dbReference type="NCBI Taxonomy" id="1612202"/>
    <lineage>
        <taxon>Bacteria</taxon>
        <taxon>Bacillati</taxon>
        <taxon>Bacillota</taxon>
        <taxon>Bacilli</taxon>
        <taxon>Bacillales</taxon>
        <taxon>Bacillaceae</taxon>
        <taxon>Pelagirhabdus</taxon>
    </lineage>
</organism>
<evidence type="ECO:0000256" key="7">
    <source>
        <dbReference type="ARBA" id="ARBA00023160"/>
    </source>
</evidence>
<gene>
    <name evidence="8" type="primary">acpS</name>
    <name evidence="10" type="ORF">SAMN05421734_10527</name>
</gene>
<keyword evidence="11" id="KW-1185">Reference proteome</keyword>
<keyword evidence="3 8" id="KW-0479">Metal-binding</keyword>
<dbReference type="SUPFAM" id="SSF56214">
    <property type="entry name" value="4'-phosphopantetheinyl transferase"/>
    <property type="match status" value="1"/>
</dbReference>
<protein>
    <recommendedName>
        <fullName evidence="8">Holo-[acyl-carrier-protein] synthase</fullName>
        <shortName evidence="8">Holo-ACP synthase</shortName>
        <ecNumber evidence="8">2.7.8.7</ecNumber>
    </recommendedName>
    <alternativeName>
        <fullName evidence="8">4'-phosphopantetheinyl transferase AcpS</fullName>
    </alternativeName>
</protein>
<dbReference type="GO" id="GO:0005737">
    <property type="term" value="C:cytoplasm"/>
    <property type="evidence" value="ECO:0007669"/>
    <property type="project" value="UniProtKB-SubCell"/>
</dbReference>
<keyword evidence="6 8" id="KW-0443">Lipid metabolism</keyword>
<keyword evidence="7 8" id="KW-0275">Fatty acid biosynthesis</keyword>
<dbReference type="EMBL" id="FMYI01000005">
    <property type="protein sequence ID" value="SDC17378.1"/>
    <property type="molecule type" value="Genomic_DNA"/>
</dbReference>
<dbReference type="RefSeq" id="WP_090795339.1">
    <property type="nucleotide sequence ID" value="NZ_FMYI01000005.1"/>
</dbReference>
<keyword evidence="8" id="KW-0963">Cytoplasm</keyword>
<dbReference type="InterPro" id="IPR002582">
    <property type="entry name" value="ACPS"/>
</dbReference>
<evidence type="ECO:0000313" key="11">
    <source>
        <dbReference type="Proteomes" id="UP000242949"/>
    </source>
</evidence>
<name>A0A1G6JF85_9BACI</name>
<dbReference type="OrthoDB" id="517356at2"/>
<dbReference type="HAMAP" id="MF_00101">
    <property type="entry name" value="AcpS"/>
    <property type="match status" value="1"/>
</dbReference>
<comment type="subcellular location">
    <subcellularLocation>
        <location evidence="8">Cytoplasm</location>
    </subcellularLocation>
</comment>
<dbReference type="InterPro" id="IPR008278">
    <property type="entry name" value="4-PPantetheinyl_Trfase_dom"/>
</dbReference>
<evidence type="ECO:0000256" key="2">
    <source>
        <dbReference type="ARBA" id="ARBA00022679"/>
    </source>
</evidence>
<evidence type="ECO:0000313" key="10">
    <source>
        <dbReference type="EMBL" id="SDC17378.1"/>
    </source>
</evidence>
<proteinExistence type="inferred from homology"/>
<keyword evidence="4 8" id="KW-0276">Fatty acid metabolism</keyword>
<dbReference type="GO" id="GO:0008897">
    <property type="term" value="F:holo-[acyl-carrier-protein] synthase activity"/>
    <property type="evidence" value="ECO:0007669"/>
    <property type="project" value="UniProtKB-UniRule"/>
</dbReference>
<dbReference type="NCBIfam" id="TIGR00516">
    <property type="entry name" value="acpS"/>
    <property type="match status" value="1"/>
</dbReference>
<feature type="binding site" evidence="8">
    <location>
        <position position="8"/>
    </location>
    <ligand>
        <name>Mg(2+)</name>
        <dbReference type="ChEBI" id="CHEBI:18420"/>
    </ligand>
</feature>
<dbReference type="InterPro" id="IPR037143">
    <property type="entry name" value="4-PPantetheinyl_Trfase_dom_sf"/>
</dbReference>
<dbReference type="EC" id="2.7.8.7" evidence="8"/>
<dbReference type="GO" id="GO:0006633">
    <property type="term" value="P:fatty acid biosynthetic process"/>
    <property type="evidence" value="ECO:0007669"/>
    <property type="project" value="UniProtKB-UniRule"/>
</dbReference>
<keyword evidence="2 8" id="KW-0808">Transferase</keyword>
<keyword evidence="1 8" id="KW-0444">Lipid biosynthesis</keyword>
<dbReference type="AlphaFoldDB" id="A0A1G6JF85"/>
<dbReference type="Pfam" id="PF01648">
    <property type="entry name" value="ACPS"/>
    <property type="match status" value="1"/>
</dbReference>
<feature type="binding site" evidence="8">
    <location>
        <position position="59"/>
    </location>
    <ligand>
        <name>Mg(2+)</name>
        <dbReference type="ChEBI" id="CHEBI:18420"/>
    </ligand>
</feature>
<dbReference type="Gene3D" id="3.90.470.20">
    <property type="entry name" value="4'-phosphopantetheinyl transferase domain"/>
    <property type="match status" value="1"/>
</dbReference>
<evidence type="ECO:0000256" key="6">
    <source>
        <dbReference type="ARBA" id="ARBA00023098"/>
    </source>
</evidence>
<dbReference type="InterPro" id="IPR004568">
    <property type="entry name" value="Ppantetheine-prot_Trfase_dom"/>
</dbReference>
<comment type="function">
    <text evidence="8">Transfers the 4'-phosphopantetheine moiety from coenzyme A to a Ser of acyl-carrier-protein.</text>
</comment>
<comment type="similarity">
    <text evidence="8">Belongs to the P-Pant transferase superfamily. AcpS family.</text>
</comment>
<comment type="cofactor">
    <cofactor evidence="8">
        <name>Mg(2+)</name>
        <dbReference type="ChEBI" id="CHEBI:18420"/>
    </cofactor>
</comment>
<evidence type="ECO:0000256" key="1">
    <source>
        <dbReference type="ARBA" id="ARBA00022516"/>
    </source>
</evidence>
<evidence type="ECO:0000256" key="3">
    <source>
        <dbReference type="ARBA" id="ARBA00022723"/>
    </source>
</evidence>
<reference evidence="11" key="1">
    <citation type="submission" date="2016-09" db="EMBL/GenBank/DDBJ databases">
        <authorList>
            <person name="Varghese N."/>
            <person name="Submissions S."/>
        </authorList>
    </citation>
    <scope>NUCLEOTIDE SEQUENCE [LARGE SCALE GENOMIC DNA]</scope>
    <source>
        <strain evidence="11">S5</strain>
    </source>
</reference>
<evidence type="ECO:0000256" key="8">
    <source>
        <dbReference type="HAMAP-Rule" id="MF_00101"/>
    </source>
</evidence>
<keyword evidence="5 8" id="KW-0460">Magnesium</keyword>
<dbReference type="GO" id="GO:0000287">
    <property type="term" value="F:magnesium ion binding"/>
    <property type="evidence" value="ECO:0007669"/>
    <property type="project" value="UniProtKB-UniRule"/>
</dbReference>
<evidence type="ECO:0000259" key="9">
    <source>
        <dbReference type="Pfam" id="PF01648"/>
    </source>
</evidence>
<dbReference type="Proteomes" id="UP000242949">
    <property type="component" value="Unassembled WGS sequence"/>
</dbReference>
<comment type="catalytic activity">
    <reaction evidence="8">
        <text>apo-[ACP] + CoA = holo-[ACP] + adenosine 3',5'-bisphosphate + H(+)</text>
        <dbReference type="Rhea" id="RHEA:12068"/>
        <dbReference type="Rhea" id="RHEA-COMP:9685"/>
        <dbReference type="Rhea" id="RHEA-COMP:9690"/>
        <dbReference type="ChEBI" id="CHEBI:15378"/>
        <dbReference type="ChEBI" id="CHEBI:29999"/>
        <dbReference type="ChEBI" id="CHEBI:57287"/>
        <dbReference type="ChEBI" id="CHEBI:58343"/>
        <dbReference type="ChEBI" id="CHEBI:64479"/>
        <dbReference type="EC" id="2.7.8.7"/>
    </reaction>
</comment>